<evidence type="ECO:0000313" key="2">
    <source>
        <dbReference type="Proteomes" id="UP000184699"/>
    </source>
</evidence>
<dbReference type="AlphaFoldDB" id="A0A1N6GIJ7"/>
<keyword evidence="2" id="KW-1185">Reference proteome</keyword>
<sequence>MGVTRRVPLQWADNTKPVRSDGWWSAWANGWGLRPTWSA</sequence>
<organism evidence="1 2">
    <name type="scientific">Agromyces cerinus subsp. cerinus</name>
    <dbReference type="NCBI Taxonomy" id="232089"/>
    <lineage>
        <taxon>Bacteria</taxon>
        <taxon>Bacillati</taxon>
        <taxon>Actinomycetota</taxon>
        <taxon>Actinomycetes</taxon>
        <taxon>Micrococcales</taxon>
        <taxon>Microbacteriaceae</taxon>
        <taxon>Agromyces</taxon>
    </lineage>
</organism>
<proteinExistence type="predicted"/>
<gene>
    <name evidence="1" type="ORF">SAMN05443544_2608</name>
</gene>
<dbReference type="EMBL" id="FSRJ01000003">
    <property type="protein sequence ID" value="SIO07355.1"/>
    <property type="molecule type" value="Genomic_DNA"/>
</dbReference>
<reference evidence="2" key="1">
    <citation type="submission" date="2016-11" db="EMBL/GenBank/DDBJ databases">
        <authorList>
            <person name="Varghese N."/>
            <person name="Submissions S."/>
        </authorList>
    </citation>
    <scope>NUCLEOTIDE SEQUENCE [LARGE SCALE GENOMIC DNA]</scope>
    <source>
        <strain evidence="2">DSM 8595</strain>
    </source>
</reference>
<accession>A0A1N6GIJ7</accession>
<dbReference type="Proteomes" id="UP000184699">
    <property type="component" value="Unassembled WGS sequence"/>
</dbReference>
<name>A0A1N6GIJ7_9MICO</name>
<dbReference type="STRING" id="232089.SAMN05443544_2608"/>
<evidence type="ECO:0000313" key="1">
    <source>
        <dbReference type="EMBL" id="SIO07355.1"/>
    </source>
</evidence>
<protein>
    <submittedName>
        <fullName evidence="1">Uncharacterized protein</fullName>
    </submittedName>
</protein>